<accession>A0A1H2HV83</accession>
<keyword evidence="1" id="KW-1133">Transmembrane helix</keyword>
<dbReference type="AlphaFoldDB" id="A0A1H2HV83"/>
<dbReference type="SUPFAM" id="SSF161093">
    <property type="entry name" value="MgtE membrane domain-like"/>
    <property type="match status" value="1"/>
</dbReference>
<evidence type="ECO:0000256" key="1">
    <source>
        <dbReference type="SAM" id="Phobius"/>
    </source>
</evidence>
<name>A0A1H2HV83_9BACT</name>
<feature type="transmembrane region" description="Helical" evidence="1">
    <location>
        <begin position="30"/>
        <end position="54"/>
    </location>
</feature>
<organism evidence="2 3">
    <name type="scientific">Desulfobacula phenolica</name>
    <dbReference type="NCBI Taxonomy" id="90732"/>
    <lineage>
        <taxon>Bacteria</taxon>
        <taxon>Pseudomonadati</taxon>
        <taxon>Thermodesulfobacteriota</taxon>
        <taxon>Desulfobacteria</taxon>
        <taxon>Desulfobacterales</taxon>
        <taxon>Desulfobacteraceae</taxon>
        <taxon>Desulfobacula</taxon>
    </lineage>
</organism>
<dbReference type="Proteomes" id="UP000199608">
    <property type="component" value="Unassembled WGS sequence"/>
</dbReference>
<keyword evidence="3" id="KW-1185">Reference proteome</keyword>
<dbReference type="RefSeq" id="WP_092234743.1">
    <property type="nucleotide sequence ID" value="NZ_FNLL01000007.1"/>
</dbReference>
<keyword evidence="1" id="KW-0812">Transmembrane</keyword>
<evidence type="ECO:0000313" key="3">
    <source>
        <dbReference type="Proteomes" id="UP000199608"/>
    </source>
</evidence>
<gene>
    <name evidence="2" type="ORF">SAMN04487931_10768</name>
</gene>
<keyword evidence="1" id="KW-0472">Membrane</keyword>
<reference evidence="3" key="1">
    <citation type="submission" date="2016-10" db="EMBL/GenBank/DDBJ databases">
        <authorList>
            <person name="Varghese N."/>
            <person name="Submissions S."/>
        </authorList>
    </citation>
    <scope>NUCLEOTIDE SEQUENCE [LARGE SCALE GENOMIC DNA]</scope>
    <source>
        <strain evidence="3">DSM 3384</strain>
    </source>
</reference>
<dbReference type="EMBL" id="FNLL01000007">
    <property type="protein sequence ID" value="SDU35802.1"/>
    <property type="molecule type" value="Genomic_DNA"/>
</dbReference>
<proteinExistence type="predicted"/>
<protein>
    <submittedName>
        <fullName evidence="2">Uncharacterized protein</fullName>
    </submittedName>
</protein>
<evidence type="ECO:0000313" key="2">
    <source>
        <dbReference type="EMBL" id="SDU35802.1"/>
    </source>
</evidence>
<dbReference type="GO" id="GO:0008324">
    <property type="term" value="F:monoatomic cation transmembrane transporter activity"/>
    <property type="evidence" value="ECO:0007669"/>
    <property type="project" value="InterPro"/>
</dbReference>
<sequence length="66" mass="7559">MTVLFSFIFISSLILGFVYGWLKHFSGFQLLIPVIIGGFFGSCMVAIVFTYLYFTHIEIGKEKIEK</sequence>
<dbReference type="InterPro" id="IPR036739">
    <property type="entry name" value="SLC41_membr_dom_sf"/>
</dbReference>